<keyword evidence="7" id="KW-0966">Cell projection</keyword>
<comment type="subcellular location">
    <subcellularLocation>
        <location evidence="1">Cytoplasm</location>
        <location evidence="1">Cytoskeleton</location>
        <location evidence="1">Flagellum axoneme</location>
    </subcellularLocation>
    <subcellularLocation>
        <location evidence="8">Cytoplasm</location>
        <location evidence="8">Cytoskeleton</location>
        <location evidence="8">Flagellum basal body</location>
    </subcellularLocation>
</comment>
<dbReference type="Proteomes" id="UP000277300">
    <property type="component" value="Unassembled WGS sequence"/>
</dbReference>
<evidence type="ECO:0000256" key="8">
    <source>
        <dbReference type="ARBA" id="ARBA00037841"/>
    </source>
</evidence>
<evidence type="ECO:0000256" key="13">
    <source>
        <dbReference type="SAM" id="MobiDB-lite"/>
    </source>
</evidence>
<evidence type="ECO:0000256" key="5">
    <source>
        <dbReference type="ARBA" id="ARBA00023069"/>
    </source>
</evidence>
<evidence type="ECO:0000256" key="11">
    <source>
        <dbReference type="ARBA" id="ARBA00045865"/>
    </source>
</evidence>
<feature type="domain" description="Dynein regulatory complex protein 1/2 N-terminal" evidence="14">
    <location>
        <begin position="83"/>
        <end position="168"/>
    </location>
</feature>
<keyword evidence="6" id="KW-0206">Cytoskeleton</keyword>
<dbReference type="EMBL" id="MBAD02001692">
    <property type="protein sequence ID" value="RLN52436.1"/>
    <property type="molecule type" value="Genomic_DNA"/>
</dbReference>
<evidence type="ECO:0000259" key="14">
    <source>
        <dbReference type="Pfam" id="PF14772"/>
    </source>
</evidence>
<dbReference type="PANTHER" id="PTHR21625:SF0">
    <property type="entry name" value="DYNEIN REGULATORY COMPLEX SUBUNIT 2"/>
    <property type="match status" value="1"/>
</dbReference>
<accession>A0A3F2RPQ1</accession>
<evidence type="ECO:0000256" key="9">
    <source>
        <dbReference type="ARBA" id="ARBA00038424"/>
    </source>
</evidence>
<evidence type="ECO:0000256" key="2">
    <source>
        <dbReference type="ARBA" id="ARBA00022490"/>
    </source>
</evidence>
<sequence length="584" mass="68769">MTRRKSLRNNHQRHNHEPPLLFHLSIKLRGGAQLGKAVKGRSKDGKGKKDGPGRESSEEERRLQESIRRMEMNDYMKRLTVSKKALLQEFMAKEERISRMNKLKIQNHWRKIMRLVKVEALRKEVEVRSQNHERDVDRKDALIQMLDRDLEEAEEQFQMALRAHLLNVDELIDLQDERLLALEKEFETDLRELEQEFQTEKNKLVAQHTLERNELQRIMQAVDQQEKEREADAKQEHEQLREEIRNKNLEDINVLRITLDSSIEELEQHFETAHLNYLQNTDQRTQDFKYLTAKDQDLSRDIELKIRKIERLQQSLALWRTKIAQNVRECSERNKALEEEKAAISHHFQTLKAKMNRMREDQRRRLADLSQGAREATRKLDTHLQLSERILQLGELVRKLETERERVLPFYHSTLADEREANELTESVRLAMRTEQGREEEEALKMHDFQPQGLNDGVPVSEWEYLDLFWKRHNKVVLDELALRREKERVANENRELQAILQQYLAGISISPSVLDGANPLLVVNGRLRLHHSEADGEDGKPRLKPVIDANHMDVCISEKSLGMRHTFANGAVAVHKRCTVRGS</sequence>
<feature type="region of interest" description="Disordered" evidence="13">
    <location>
        <begin position="1"/>
        <end position="20"/>
    </location>
</feature>
<dbReference type="GO" id="GO:0003352">
    <property type="term" value="P:regulation of cilium movement"/>
    <property type="evidence" value="ECO:0007669"/>
    <property type="project" value="TreeGrafter"/>
</dbReference>
<evidence type="ECO:0000256" key="1">
    <source>
        <dbReference type="ARBA" id="ARBA00004611"/>
    </source>
</evidence>
<dbReference type="GO" id="GO:0060285">
    <property type="term" value="P:cilium-dependent cell motility"/>
    <property type="evidence" value="ECO:0007669"/>
    <property type="project" value="TreeGrafter"/>
</dbReference>
<dbReference type="Pfam" id="PF14772">
    <property type="entry name" value="NYD-SP28"/>
    <property type="match status" value="1"/>
</dbReference>
<evidence type="ECO:0000256" key="12">
    <source>
        <dbReference type="SAM" id="Coils"/>
    </source>
</evidence>
<evidence type="ECO:0000313" key="15">
    <source>
        <dbReference type="EMBL" id="RLN52436.1"/>
    </source>
</evidence>
<protein>
    <recommendedName>
        <fullName evidence="10">Dynein regulatory complex subunit 2</fullName>
    </recommendedName>
</protein>
<evidence type="ECO:0000313" key="18">
    <source>
        <dbReference type="Proteomes" id="UP000284657"/>
    </source>
</evidence>
<dbReference type="InterPro" id="IPR039750">
    <property type="entry name" value="DRC1/DRC2"/>
</dbReference>
<evidence type="ECO:0000256" key="6">
    <source>
        <dbReference type="ARBA" id="ARBA00023212"/>
    </source>
</evidence>
<keyword evidence="4 12" id="KW-0175">Coiled coil</keyword>
<keyword evidence="3" id="KW-0282">Flagellum</keyword>
<dbReference type="InterPro" id="IPR039505">
    <property type="entry name" value="DRC1/2_N"/>
</dbReference>
<dbReference type="GO" id="GO:0070286">
    <property type="term" value="P:axonemal dynein complex assembly"/>
    <property type="evidence" value="ECO:0007669"/>
    <property type="project" value="InterPro"/>
</dbReference>
<feature type="region of interest" description="Disordered" evidence="13">
    <location>
        <begin position="33"/>
        <end position="62"/>
    </location>
</feature>
<evidence type="ECO:0000313" key="16">
    <source>
        <dbReference type="EMBL" id="RLN61854.1"/>
    </source>
</evidence>
<dbReference type="AlphaFoldDB" id="A0A3F2RPQ1"/>
<dbReference type="Proteomes" id="UP000284657">
    <property type="component" value="Unassembled WGS sequence"/>
</dbReference>
<comment type="caution">
    <text evidence="16">The sequence shown here is derived from an EMBL/GenBank/DDBJ whole genome shotgun (WGS) entry which is preliminary data.</text>
</comment>
<feature type="coiled-coil region" evidence="12">
    <location>
        <begin position="115"/>
        <end position="250"/>
    </location>
</feature>
<dbReference type="EMBL" id="MBDO02000141">
    <property type="protein sequence ID" value="RLN61854.1"/>
    <property type="molecule type" value="Genomic_DNA"/>
</dbReference>
<feature type="compositionally biased region" description="Basic residues" evidence="13">
    <location>
        <begin position="1"/>
        <end position="14"/>
    </location>
</feature>
<evidence type="ECO:0000256" key="10">
    <source>
        <dbReference type="ARBA" id="ARBA00040899"/>
    </source>
</evidence>
<keyword evidence="5" id="KW-0969">Cilium</keyword>
<dbReference type="GO" id="GO:0005858">
    <property type="term" value="C:axonemal dynein complex"/>
    <property type="evidence" value="ECO:0007669"/>
    <property type="project" value="InterPro"/>
</dbReference>
<name>A0A3F2RPQ1_9STRA</name>
<dbReference type="PANTHER" id="PTHR21625">
    <property type="entry name" value="NYD-SP28 PROTEIN"/>
    <property type="match status" value="1"/>
</dbReference>
<feature type="compositionally biased region" description="Basic and acidic residues" evidence="13">
    <location>
        <begin position="41"/>
        <end position="62"/>
    </location>
</feature>
<evidence type="ECO:0000256" key="3">
    <source>
        <dbReference type="ARBA" id="ARBA00022846"/>
    </source>
</evidence>
<feature type="coiled-coil region" evidence="12">
    <location>
        <begin position="320"/>
        <end position="379"/>
    </location>
</feature>
<comment type="similarity">
    <text evidence="9">Belongs to the DRC2 family.</text>
</comment>
<evidence type="ECO:0000256" key="4">
    <source>
        <dbReference type="ARBA" id="ARBA00023054"/>
    </source>
</evidence>
<organism evidence="16 17">
    <name type="scientific">Phytophthora kernoviae</name>
    <dbReference type="NCBI Taxonomy" id="325452"/>
    <lineage>
        <taxon>Eukaryota</taxon>
        <taxon>Sar</taxon>
        <taxon>Stramenopiles</taxon>
        <taxon>Oomycota</taxon>
        <taxon>Peronosporomycetes</taxon>
        <taxon>Peronosporales</taxon>
        <taxon>Peronosporaceae</taxon>
        <taxon>Phytophthora</taxon>
    </lineage>
</organism>
<keyword evidence="2" id="KW-0963">Cytoplasm</keyword>
<reference evidence="17 18" key="1">
    <citation type="submission" date="2018-07" db="EMBL/GenBank/DDBJ databases">
        <title>Genome sequencing of oomycete isolates from Chile give support for New Zealand origin for Phytophthora kernoviae and make available the first Nothophytophthora sp. genome.</title>
        <authorList>
            <person name="Studholme D.J."/>
            <person name="Sanfuentes E."/>
            <person name="Panda P."/>
            <person name="Hill R."/>
            <person name="Sambles C."/>
            <person name="Grant M."/>
            <person name="Williams N.M."/>
            <person name="Mcdougal R.L."/>
        </authorList>
    </citation>
    <scope>NUCLEOTIDE SEQUENCE [LARGE SCALE GENOMIC DNA]</scope>
    <source>
        <strain evidence="16">Chile6</strain>
        <strain evidence="15">Chile7</strain>
    </source>
</reference>
<evidence type="ECO:0000313" key="17">
    <source>
        <dbReference type="Proteomes" id="UP000277300"/>
    </source>
</evidence>
<evidence type="ECO:0000256" key="7">
    <source>
        <dbReference type="ARBA" id="ARBA00023273"/>
    </source>
</evidence>
<gene>
    <name evidence="15" type="ORF">BBJ29_009417</name>
    <name evidence="16" type="ORF">BBP00_00005135</name>
</gene>
<proteinExistence type="inferred from homology"/>
<comment type="function">
    <text evidence="11">Component of the nexin-dynein regulatory complex (N-DRC), a key regulator of ciliary/flagellar motility which maintains the alignment and integrity of the distal axoneme and regulates microtubule sliding in motile axonemes. Plays a critical role in the assembly of N-DRC and also stabilizes the assembly of multiple inner dynein arms and radial spokes. Coassembles with DRC1 to form a central scaffold needed for assembly of the N-DRC and its attachment to the outer doublet microtubules.</text>
</comment>
<dbReference type="OrthoDB" id="7760980at2759"/>